<dbReference type="AlphaFoldDB" id="A0A9D1VAP2"/>
<organism evidence="7 8">
    <name type="scientific">Candidatus Akkermansia intestinigallinarum</name>
    <dbReference type="NCBI Taxonomy" id="2838431"/>
    <lineage>
        <taxon>Bacteria</taxon>
        <taxon>Pseudomonadati</taxon>
        <taxon>Verrucomicrobiota</taxon>
        <taxon>Verrucomicrobiia</taxon>
        <taxon>Verrucomicrobiales</taxon>
        <taxon>Akkermansiaceae</taxon>
        <taxon>Akkermansia</taxon>
    </lineage>
</organism>
<feature type="chain" id="PRO_5039030460" evidence="6">
    <location>
        <begin position="23"/>
        <end position="346"/>
    </location>
</feature>
<feature type="signal peptide" evidence="6">
    <location>
        <begin position="1"/>
        <end position="22"/>
    </location>
</feature>
<dbReference type="Pfam" id="PF00023">
    <property type="entry name" value="Ank"/>
    <property type="match status" value="1"/>
</dbReference>
<name>A0A9D1VAP2_9BACT</name>
<dbReference type="Gene3D" id="1.25.40.20">
    <property type="entry name" value="Ankyrin repeat-containing domain"/>
    <property type="match status" value="1"/>
</dbReference>
<dbReference type="PRINTS" id="PR01415">
    <property type="entry name" value="ANKYRIN"/>
</dbReference>
<dbReference type="Proteomes" id="UP000823964">
    <property type="component" value="Unassembled WGS sequence"/>
</dbReference>
<feature type="repeat" description="ANK" evidence="3">
    <location>
        <begin position="122"/>
        <end position="154"/>
    </location>
</feature>
<evidence type="ECO:0000256" key="4">
    <source>
        <dbReference type="SAM" id="Coils"/>
    </source>
</evidence>
<dbReference type="InterPro" id="IPR002110">
    <property type="entry name" value="Ankyrin_rpt"/>
</dbReference>
<protein>
    <submittedName>
        <fullName evidence="7">Ankyrin repeat domain-containing protein</fullName>
    </submittedName>
</protein>
<evidence type="ECO:0000256" key="5">
    <source>
        <dbReference type="SAM" id="MobiDB-lite"/>
    </source>
</evidence>
<evidence type="ECO:0000256" key="1">
    <source>
        <dbReference type="ARBA" id="ARBA00022737"/>
    </source>
</evidence>
<keyword evidence="4" id="KW-0175">Coiled coil</keyword>
<evidence type="ECO:0000313" key="8">
    <source>
        <dbReference type="Proteomes" id="UP000823964"/>
    </source>
</evidence>
<proteinExistence type="predicted"/>
<sequence length="346" mass="37630">MKYHSLLPALLGAMAVGHVASAADAEDLIRAAKAGDAMRVSSYLAEGLNVNATDVFGMTALHEAALAGHGDVVRLLLEKGADVHATGAGRCTALHDAAMRNHVDIARMLLEKGADVNAPDINGLTPLHVASRELQPDMVRFLIQQGADVQATNDSGANSLDMAVERRDDLWVYPESEQRMKARQAESCIKLLREAGGEKRKESAVPPPSAAAQSAAGKIVGQLQDTAARLERSYREKEASRAFLERARAEMKAVFSDVRDEEVLFLAAQKLYAVGSEDVSLRVSLLLTAYDDLLIHLCERRTARAHQYLRALKQTVRDGGLTFINELEVKYFGKNAKRPGKVQKGH</sequence>
<accession>A0A9D1VAP2</accession>
<dbReference type="EMBL" id="DXFQ01000034">
    <property type="protein sequence ID" value="HIX19379.1"/>
    <property type="molecule type" value="Genomic_DNA"/>
</dbReference>
<dbReference type="PROSITE" id="PS50088">
    <property type="entry name" value="ANK_REPEAT"/>
    <property type="match status" value="3"/>
</dbReference>
<dbReference type="SUPFAM" id="SSF48403">
    <property type="entry name" value="Ankyrin repeat"/>
    <property type="match status" value="1"/>
</dbReference>
<feature type="coiled-coil region" evidence="4">
    <location>
        <begin position="220"/>
        <end position="247"/>
    </location>
</feature>
<evidence type="ECO:0000256" key="3">
    <source>
        <dbReference type="PROSITE-ProRule" id="PRU00023"/>
    </source>
</evidence>
<dbReference type="InterPro" id="IPR036770">
    <property type="entry name" value="Ankyrin_rpt-contain_sf"/>
</dbReference>
<dbReference type="SMART" id="SM00248">
    <property type="entry name" value="ANK"/>
    <property type="match status" value="3"/>
</dbReference>
<feature type="region of interest" description="Disordered" evidence="5">
    <location>
        <begin position="197"/>
        <end position="217"/>
    </location>
</feature>
<keyword evidence="2 3" id="KW-0040">ANK repeat</keyword>
<gene>
    <name evidence="7" type="ORF">H9862_02100</name>
</gene>
<keyword evidence="1" id="KW-0677">Repeat</keyword>
<dbReference type="Pfam" id="PF12796">
    <property type="entry name" value="Ank_2"/>
    <property type="match status" value="1"/>
</dbReference>
<dbReference type="PANTHER" id="PTHR24171">
    <property type="entry name" value="ANKYRIN REPEAT DOMAIN-CONTAINING PROTEIN 39-RELATED"/>
    <property type="match status" value="1"/>
</dbReference>
<dbReference type="PANTHER" id="PTHR24171:SF9">
    <property type="entry name" value="ANKYRIN REPEAT DOMAIN-CONTAINING PROTEIN 39"/>
    <property type="match status" value="1"/>
</dbReference>
<reference evidence="7" key="1">
    <citation type="journal article" date="2021" name="PeerJ">
        <title>Extensive microbial diversity within the chicken gut microbiome revealed by metagenomics and culture.</title>
        <authorList>
            <person name="Gilroy R."/>
            <person name="Ravi A."/>
            <person name="Getino M."/>
            <person name="Pursley I."/>
            <person name="Horton D.L."/>
            <person name="Alikhan N.F."/>
            <person name="Baker D."/>
            <person name="Gharbi K."/>
            <person name="Hall N."/>
            <person name="Watson M."/>
            <person name="Adriaenssens E.M."/>
            <person name="Foster-Nyarko E."/>
            <person name="Jarju S."/>
            <person name="Secka A."/>
            <person name="Antonio M."/>
            <person name="Oren A."/>
            <person name="Chaudhuri R.R."/>
            <person name="La Ragione R."/>
            <person name="Hildebrand F."/>
            <person name="Pallen M.J."/>
        </authorList>
    </citation>
    <scope>NUCLEOTIDE SEQUENCE</scope>
    <source>
        <strain evidence="7">14975</strain>
    </source>
</reference>
<evidence type="ECO:0000256" key="2">
    <source>
        <dbReference type="ARBA" id="ARBA00023043"/>
    </source>
</evidence>
<dbReference type="PROSITE" id="PS50297">
    <property type="entry name" value="ANK_REP_REGION"/>
    <property type="match status" value="3"/>
</dbReference>
<comment type="caution">
    <text evidence="7">The sequence shown here is derived from an EMBL/GenBank/DDBJ whole genome shotgun (WGS) entry which is preliminary data.</text>
</comment>
<evidence type="ECO:0000256" key="6">
    <source>
        <dbReference type="SAM" id="SignalP"/>
    </source>
</evidence>
<feature type="repeat" description="ANK" evidence="3">
    <location>
        <begin position="89"/>
        <end position="121"/>
    </location>
</feature>
<keyword evidence="6" id="KW-0732">Signal</keyword>
<feature type="repeat" description="ANK" evidence="3">
    <location>
        <begin position="56"/>
        <end position="88"/>
    </location>
</feature>
<evidence type="ECO:0000313" key="7">
    <source>
        <dbReference type="EMBL" id="HIX19379.1"/>
    </source>
</evidence>
<reference evidence="7" key="2">
    <citation type="submission" date="2021-04" db="EMBL/GenBank/DDBJ databases">
        <authorList>
            <person name="Gilroy R."/>
        </authorList>
    </citation>
    <scope>NUCLEOTIDE SEQUENCE</scope>
    <source>
        <strain evidence="7">14975</strain>
    </source>
</reference>